<keyword evidence="2" id="KW-0547">Nucleotide-binding</keyword>
<reference evidence="5" key="1">
    <citation type="submission" date="2025-08" db="UniProtKB">
        <authorList>
            <consortium name="Ensembl"/>
        </authorList>
    </citation>
    <scope>IDENTIFICATION</scope>
</reference>
<evidence type="ECO:0000259" key="4">
    <source>
        <dbReference type="Pfam" id="PF04548"/>
    </source>
</evidence>
<keyword evidence="6" id="KW-1185">Reference proteome</keyword>
<keyword evidence="3" id="KW-0342">GTP-binding</keyword>
<sequence>MATAACGMNIILIGGSDKTKTALGNFIIQQREFRCSILFEDEDCAHAYGEWRREPLRVVKTPDIFKLPLLSGTKEMMKCMNLCTTEPTVMLLLVKPSEFTEEKRQALMAMMSLFGQDALKYSMVIITHNYGNENPSVDKVIEDCNQRLHRMNFDKKYLANNDLEELMRKIESMLSENGTQESITAREYSTSPLIRGITIKKLLKKLSVLNSYGKETKINSQIKENIRTLDECRSNIKLMKDMIEQDGWEKLN</sequence>
<protein>
    <recommendedName>
        <fullName evidence="4">AIG1-type G domain-containing protein</fullName>
    </recommendedName>
</protein>
<dbReference type="PANTHER" id="PTHR10903">
    <property type="entry name" value="GTPASE, IMAP FAMILY MEMBER-RELATED"/>
    <property type="match status" value="1"/>
</dbReference>
<evidence type="ECO:0000256" key="2">
    <source>
        <dbReference type="ARBA" id="ARBA00022741"/>
    </source>
</evidence>
<dbReference type="STRING" id="43700.ENSMALP00000006465"/>
<dbReference type="PANTHER" id="PTHR10903:SF170">
    <property type="entry name" value="GTPASE IMAP FAMILY MEMBER 7"/>
    <property type="match status" value="1"/>
</dbReference>
<feature type="domain" description="AIG1-type G" evidence="4">
    <location>
        <begin position="9"/>
        <end position="180"/>
    </location>
</feature>
<dbReference type="GO" id="GO:0005525">
    <property type="term" value="F:GTP binding"/>
    <property type="evidence" value="ECO:0007669"/>
    <property type="project" value="UniProtKB-KW"/>
</dbReference>
<dbReference type="Pfam" id="PF04548">
    <property type="entry name" value="AIG1"/>
    <property type="match status" value="1"/>
</dbReference>
<evidence type="ECO:0000313" key="6">
    <source>
        <dbReference type="Proteomes" id="UP000261600"/>
    </source>
</evidence>
<name>A0A3Q3Q7W6_MONAL</name>
<dbReference type="Gene3D" id="3.40.50.300">
    <property type="entry name" value="P-loop containing nucleotide triphosphate hydrolases"/>
    <property type="match status" value="1"/>
</dbReference>
<dbReference type="InterPro" id="IPR027417">
    <property type="entry name" value="P-loop_NTPase"/>
</dbReference>
<accession>A0A3Q3Q7W6</accession>
<dbReference type="Ensembl" id="ENSMALT00000006601.1">
    <property type="protein sequence ID" value="ENSMALP00000006465.1"/>
    <property type="gene ID" value="ENSMALG00000004616.1"/>
</dbReference>
<dbReference type="AlphaFoldDB" id="A0A3Q3Q7W6"/>
<dbReference type="Proteomes" id="UP000261600">
    <property type="component" value="Unplaced"/>
</dbReference>
<reference evidence="5" key="2">
    <citation type="submission" date="2025-09" db="UniProtKB">
        <authorList>
            <consortium name="Ensembl"/>
        </authorList>
    </citation>
    <scope>IDENTIFICATION</scope>
</reference>
<dbReference type="InterPro" id="IPR045058">
    <property type="entry name" value="GIMA/IAN/Toc"/>
</dbReference>
<proteinExistence type="inferred from homology"/>
<organism evidence="5 6">
    <name type="scientific">Monopterus albus</name>
    <name type="common">Swamp eel</name>
    <dbReference type="NCBI Taxonomy" id="43700"/>
    <lineage>
        <taxon>Eukaryota</taxon>
        <taxon>Metazoa</taxon>
        <taxon>Chordata</taxon>
        <taxon>Craniata</taxon>
        <taxon>Vertebrata</taxon>
        <taxon>Euteleostomi</taxon>
        <taxon>Actinopterygii</taxon>
        <taxon>Neopterygii</taxon>
        <taxon>Teleostei</taxon>
        <taxon>Neoteleostei</taxon>
        <taxon>Acanthomorphata</taxon>
        <taxon>Anabantaria</taxon>
        <taxon>Synbranchiformes</taxon>
        <taxon>Synbranchidae</taxon>
        <taxon>Monopterus</taxon>
    </lineage>
</organism>
<evidence type="ECO:0000313" key="5">
    <source>
        <dbReference type="Ensembl" id="ENSMALP00000006465.1"/>
    </source>
</evidence>
<evidence type="ECO:0000256" key="1">
    <source>
        <dbReference type="ARBA" id="ARBA00008535"/>
    </source>
</evidence>
<dbReference type="InterPro" id="IPR006703">
    <property type="entry name" value="G_AIG1"/>
</dbReference>
<evidence type="ECO:0000256" key="3">
    <source>
        <dbReference type="ARBA" id="ARBA00023134"/>
    </source>
</evidence>
<comment type="similarity">
    <text evidence="1">Belongs to the TRAFAC class TrmE-Era-EngA-EngB-Septin-like GTPase superfamily. AIG1/Toc34/Toc159-like paraseptin GTPase family. IAN subfamily.</text>
</comment>